<dbReference type="OrthoDB" id="434783at2759"/>
<gene>
    <name evidence="7" type="ORF">AMS68_006994</name>
</gene>
<dbReference type="PANTHER" id="PTHR13153:SF5">
    <property type="entry name" value="GATOR COMPLEX PROTEIN NPRL3"/>
    <property type="match status" value="1"/>
</dbReference>
<dbReference type="Pfam" id="PF03666">
    <property type="entry name" value="NPR3"/>
    <property type="match status" value="3"/>
</dbReference>
<evidence type="ECO:0000313" key="8">
    <source>
        <dbReference type="Proteomes" id="UP000503462"/>
    </source>
</evidence>
<evidence type="ECO:0000256" key="4">
    <source>
        <dbReference type="ARBA" id="ARBA00030028"/>
    </source>
</evidence>
<reference evidence="7 8" key="1">
    <citation type="journal article" date="2016" name="Sci. Rep.">
        <title>Peltaster fructicola genome reveals evolution from an invasive phytopathogen to an ectophytic parasite.</title>
        <authorList>
            <person name="Xu C."/>
            <person name="Chen H."/>
            <person name="Gleason M.L."/>
            <person name="Xu J.R."/>
            <person name="Liu H."/>
            <person name="Zhang R."/>
            <person name="Sun G."/>
        </authorList>
    </citation>
    <scope>NUCLEOTIDE SEQUENCE [LARGE SCALE GENOMIC DNA]</scope>
    <source>
        <strain evidence="7 8">LNHT1506</strain>
    </source>
</reference>
<comment type="function">
    <text evidence="3 5">Mediates inactivation of the TORC1 complex in response to amino acid starvation. Required for meiotic nuclear division.</text>
</comment>
<evidence type="ECO:0000256" key="3">
    <source>
        <dbReference type="ARBA" id="ARBA00025376"/>
    </source>
</evidence>
<dbReference type="GO" id="GO:0038202">
    <property type="term" value="P:TORC1 signaling"/>
    <property type="evidence" value="ECO:0007669"/>
    <property type="project" value="TreeGrafter"/>
</dbReference>
<dbReference type="GO" id="GO:0005774">
    <property type="term" value="C:vacuolar membrane"/>
    <property type="evidence" value="ECO:0007669"/>
    <property type="project" value="UniProtKB-SubCell"/>
</dbReference>
<evidence type="ECO:0000256" key="5">
    <source>
        <dbReference type="RuleBase" id="RU368069"/>
    </source>
</evidence>
<proteinExistence type="inferred from homology"/>
<dbReference type="Pfam" id="PF24064">
    <property type="entry name" value="HTH_NPRL3"/>
    <property type="match status" value="1"/>
</dbReference>
<dbReference type="GO" id="GO:1904262">
    <property type="term" value="P:negative regulation of TORC1 signaling"/>
    <property type="evidence" value="ECO:0007669"/>
    <property type="project" value="TreeGrafter"/>
</dbReference>
<comment type="subcellular location">
    <subcellularLocation>
        <location evidence="5">Vacuole membrane</location>
        <topology evidence="5">Peripheral membrane protein</topology>
    </subcellularLocation>
</comment>
<keyword evidence="8" id="KW-1185">Reference proteome</keyword>
<keyword evidence="5" id="KW-0469">Meiosis</keyword>
<dbReference type="InterPro" id="IPR056603">
    <property type="entry name" value="HTH_NPRL3"/>
</dbReference>
<keyword evidence="5" id="KW-0732">Signal</keyword>
<evidence type="ECO:0000256" key="1">
    <source>
        <dbReference type="ARBA" id="ARBA00010546"/>
    </source>
</evidence>
<organism evidence="7 8">
    <name type="scientific">Peltaster fructicola</name>
    <dbReference type="NCBI Taxonomy" id="286661"/>
    <lineage>
        <taxon>Eukaryota</taxon>
        <taxon>Fungi</taxon>
        <taxon>Dikarya</taxon>
        <taxon>Ascomycota</taxon>
        <taxon>Pezizomycotina</taxon>
        <taxon>Dothideomycetes</taxon>
        <taxon>Dothideomycetes incertae sedis</taxon>
        <taxon>Peltaster</taxon>
    </lineage>
</organism>
<dbReference type="EMBL" id="CP051143">
    <property type="protein sequence ID" value="QIX01477.1"/>
    <property type="molecule type" value="Genomic_DNA"/>
</dbReference>
<name>A0A6H0Y398_9PEZI</name>
<dbReference type="GO" id="GO:0051321">
    <property type="term" value="P:meiotic cell cycle"/>
    <property type="evidence" value="ECO:0007669"/>
    <property type="project" value="UniProtKB-UniRule"/>
</dbReference>
<protein>
    <recommendedName>
        <fullName evidence="2 5">Nitrogen permease regulator 3</fullName>
    </recommendedName>
    <alternativeName>
        <fullName evidence="4 5">Required for meiotic nuclear division protein 11</fullName>
    </alternativeName>
</protein>
<dbReference type="GO" id="GO:0010508">
    <property type="term" value="P:positive regulation of autophagy"/>
    <property type="evidence" value="ECO:0007669"/>
    <property type="project" value="TreeGrafter"/>
</dbReference>
<dbReference type="GO" id="GO:1990130">
    <property type="term" value="C:GATOR1 complex"/>
    <property type="evidence" value="ECO:0007669"/>
    <property type="project" value="TreeGrafter"/>
</dbReference>
<evidence type="ECO:0000256" key="2">
    <source>
        <dbReference type="ARBA" id="ARBA00017880"/>
    </source>
</evidence>
<accession>A0A6H0Y398</accession>
<evidence type="ECO:0000313" key="7">
    <source>
        <dbReference type="EMBL" id="QIX01477.1"/>
    </source>
</evidence>
<dbReference type="InterPro" id="IPR005365">
    <property type="entry name" value="Npr3"/>
</dbReference>
<dbReference type="AlphaFoldDB" id="A0A6H0Y398"/>
<feature type="domain" description="GATOR1 complex protein NPRL3 C-terminal HTH" evidence="6">
    <location>
        <begin position="513"/>
        <end position="571"/>
    </location>
</feature>
<dbReference type="PANTHER" id="PTHR13153">
    <property type="entry name" value="CGTHBA PROTEIN -14 GENE PROTEIN"/>
    <property type="match status" value="1"/>
</dbReference>
<evidence type="ECO:0000259" key="6">
    <source>
        <dbReference type="Pfam" id="PF24064"/>
    </source>
</evidence>
<dbReference type="GO" id="GO:0034198">
    <property type="term" value="P:cellular response to amino acid starvation"/>
    <property type="evidence" value="ECO:0007669"/>
    <property type="project" value="TreeGrafter"/>
</dbReference>
<comment type="similarity">
    <text evidence="1 5">Belongs to the NPR3 family.</text>
</comment>
<dbReference type="Proteomes" id="UP000503462">
    <property type="component" value="Chromosome 5"/>
</dbReference>
<sequence length="606" mass="67231">MNAEPSTNNLRAVLLCIRSRSGAKLVSEFPLAAAATTDVDPSASNHEVSTRSDGHEQMLGRLAAIKLDRDGQQSTSEAKKVASDTTLGIKTDVLEKLLTPGRWSEKQKFEVTIGDITFIGEPCHANEDGSWGQTHSKIQPDGQDAIERPHAIEIKEPPQDHQPRDFTHVVDSFDSGLNSQSLATSMESVSTRSVTVADGMLMFQVVFALHFSNEQSATLRSTTVYNDLCQPLTRALKYLQEKYRYVELESRKMLATKMKISAGTHENDAILHSSELAWALKVLYDASLIDEIANLTLHGIDMSLQVSVPDPTLPLQGPALRSALLLTEDKHSILRSLDAHPEAAAMSFFITHLVPTKPLSKMASRLSLPPTAVLLLAEHLIRWRKARLIAPLHMFTAKVLSFAEFAENAKHSRGGSPIVYGSCLPSRVHRDTYMDILAWLVCQRLVIRLNTQGWLRVALSDEQHTPVTLGTDVETTDDNSSTISDSGTAFYSDEKLRRIDRTVLILDPANTSPRERSVILEIRHSLPDVEMRNLFTRLLKYLNGEHAIEDIAIMEGLKRSKIDECINRLDKLGVLQTFQCPLTEASPSSVQSHTDTAMDVYNDMLA</sequence>